<dbReference type="CDD" id="cd16913">
    <property type="entry name" value="YkuD_like"/>
    <property type="match status" value="1"/>
</dbReference>
<reference evidence="4" key="1">
    <citation type="submission" date="2019-10" db="EMBL/GenBank/DDBJ databases">
        <title>Complete Genome Sequence of Bradyrhizobium betae type strain PL7HG1T.</title>
        <authorList>
            <person name="Bromfield E.S.P."/>
            <person name="Cloutier S."/>
        </authorList>
    </citation>
    <scope>NUCLEOTIDE SEQUENCE [LARGE SCALE GENOMIC DNA]</scope>
    <source>
        <strain evidence="4">PL7HG1</strain>
    </source>
</reference>
<dbReference type="OrthoDB" id="9804204at2"/>
<feature type="region of interest" description="Disordered" evidence="1">
    <location>
        <begin position="1"/>
        <end position="34"/>
    </location>
</feature>
<name>A0A5P6P670_9BRAD</name>
<dbReference type="KEGG" id="bbet:F8237_15510"/>
<dbReference type="InterPro" id="IPR005490">
    <property type="entry name" value="LD_TPept_cat_dom"/>
</dbReference>
<evidence type="ECO:0000256" key="1">
    <source>
        <dbReference type="SAM" id="MobiDB-lite"/>
    </source>
</evidence>
<evidence type="ECO:0000259" key="2">
    <source>
        <dbReference type="Pfam" id="PF03734"/>
    </source>
</evidence>
<proteinExistence type="predicted"/>
<dbReference type="PANTHER" id="PTHR38589">
    <property type="entry name" value="BLR0621 PROTEIN"/>
    <property type="match status" value="1"/>
</dbReference>
<dbReference type="GO" id="GO:0016740">
    <property type="term" value="F:transferase activity"/>
    <property type="evidence" value="ECO:0007669"/>
    <property type="project" value="InterPro"/>
</dbReference>
<evidence type="ECO:0000313" key="4">
    <source>
        <dbReference type="Proteomes" id="UP000325641"/>
    </source>
</evidence>
<gene>
    <name evidence="3" type="ORF">F8237_15510</name>
</gene>
<accession>A0A5P6P670</accession>
<dbReference type="EMBL" id="CP044543">
    <property type="protein sequence ID" value="QFI73686.1"/>
    <property type="molecule type" value="Genomic_DNA"/>
</dbReference>
<dbReference type="AlphaFoldDB" id="A0A5P6P670"/>
<protein>
    <submittedName>
        <fullName evidence="3">L,D-transpeptidase family protein</fullName>
    </submittedName>
</protein>
<feature type="domain" description="L,D-TPase catalytic" evidence="2">
    <location>
        <begin position="49"/>
        <end position="196"/>
    </location>
</feature>
<dbReference type="Proteomes" id="UP000325641">
    <property type="component" value="Chromosome"/>
</dbReference>
<dbReference type="Pfam" id="PF03734">
    <property type="entry name" value="YkuD"/>
    <property type="match status" value="1"/>
</dbReference>
<dbReference type="PANTHER" id="PTHR38589:SF1">
    <property type="entry name" value="BLR0621 PROTEIN"/>
    <property type="match status" value="1"/>
</dbReference>
<organism evidence="3 4">
    <name type="scientific">Bradyrhizobium betae</name>
    <dbReference type="NCBI Taxonomy" id="244734"/>
    <lineage>
        <taxon>Bacteria</taxon>
        <taxon>Pseudomonadati</taxon>
        <taxon>Pseudomonadota</taxon>
        <taxon>Alphaproteobacteria</taxon>
        <taxon>Hyphomicrobiales</taxon>
        <taxon>Nitrobacteraceae</taxon>
        <taxon>Bradyrhizobium</taxon>
    </lineage>
</organism>
<evidence type="ECO:0000313" key="3">
    <source>
        <dbReference type="EMBL" id="QFI73686.1"/>
    </source>
</evidence>
<sequence length="197" mass="21888">MNSTSHAHMKNKAASVGYTRNRTSGPLPAIRVKPAAGNPRRGWLTAGPLTIPVALGRGGILANKREGDGGTPRGSFRPRQLWWRGDRHSRPQTFLPARTIGDTDAWCEDPKDRHYNQPIRLDREQAGDRLKRADQLYDFIIEIDHNTRPRIAGRGSAVFLHLARDNFGPTAGCVSMTRAAMLQLLRRLGPKTKIIIG</sequence>